<gene>
    <name evidence="2" type="ORF">D6_0199</name>
</gene>
<keyword evidence="1" id="KW-0472">Membrane</keyword>
<evidence type="ECO:0000256" key="1">
    <source>
        <dbReference type="SAM" id="Phobius"/>
    </source>
</evidence>
<evidence type="ECO:0000313" key="3">
    <source>
        <dbReference type="Proteomes" id="UP000317575"/>
    </source>
</evidence>
<keyword evidence="1" id="KW-1133">Transmembrane helix</keyword>
<protein>
    <submittedName>
        <fullName evidence="2">Uncharacterized protein</fullName>
    </submittedName>
</protein>
<proteinExistence type="predicted"/>
<keyword evidence="1" id="KW-0812">Transmembrane</keyword>
<organism evidence="2 3">
    <name type="scientific">Aeromonas phage D6</name>
    <dbReference type="NCBI Taxonomy" id="2593322"/>
    <lineage>
        <taxon>Viruses</taxon>
        <taxon>Duplodnaviria</taxon>
        <taxon>Heunggongvirae</taxon>
        <taxon>Uroviricota</taxon>
        <taxon>Caudoviricetes</taxon>
        <taxon>Chimalliviridae</taxon>
        <taxon>Ludhianavirus</taxon>
        <taxon>Ludhianavirus D6</taxon>
    </lineage>
</organism>
<evidence type="ECO:0000313" key="2">
    <source>
        <dbReference type="EMBL" id="QDJ97358.1"/>
    </source>
</evidence>
<dbReference type="EMBL" id="MN131137">
    <property type="protein sequence ID" value="QDJ97358.1"/>
    <property type="molecule type" value="Genomic_DNA"/>
</dbReference>
<sequence length="93" mass="10178">MITAELILGILFVYITSMFGSMLVKPGADGKVIRSTITVIAFIILGILICSVNHRNSWLYLAFTRSVGGILLALAAAHVVMIVDIHRKTNHKK</sequence>
<name>A0A514TWF4_9CAUD</name>
<dbReference type="Proteomes" id="UP000317575">
    <property type="component" value="Segment"/>
</dbReference>
<keyword evidence="3" id="KW-1185">Reference proteome</keyword>
<accession>A0A514TWF4</accession>
<feature type="transmembrane region" description="Helical" evidence="1">
    <location>
        <begin position="36"/>
        <end position="54"/>
    </location>
</feature>
<feature type="transmembrane region" description="Helical" evidence="1">
    <location>
        <begin position="6"/>
        <end position="24"/>
    </location>
</feature>
<feature type="transmembrane region" description="Helical" evidence="1">
    <location>
        <begin position="60"/>
        <end position="83"/>
    </location>
</feature>
<reference evidence="2" key="1">
    <citation type="submission" date="2019-06" db="EMBL/GenBank/DDBJ databases">
        <title>Complete genome sequence of Aeromonas hydrophila bacteriophage D6.</title>
        <authorList>
            <person name="Rai S."/>
            <person name="Tyagi A."/>
            <person name="Kumar N."/>
            <person name="Singh N."/>
        </authorList>
    </citation>
    <scope>NUCLEOTIDE SEQUENCE [LARGE SCALE GENOMIC DNA]</scope>
</reference>